<keyword evidence="3" id="KW-0269">Exonuclease</keyword>
<dbReference type="Gene3D" id="3.40.50.10190">
    <property type="entry name" value="BRCT domain"/>
    <property type="match status" value="1"/>
</dbReference>
<dbReference type="KEGG" id="cted:CTEST_08760"/>
<reference evidence="4" key="2">
    <citation type="submission" date="2015-05" db="EMBL/GenBank/DDBJ databases">
        <title>Complete genome sequence of Corynebacterium testudinoris DSM 44614, recovered from necrotic lesions in the mouth of a tortoise.</title>
        <authorList>
            <person name="Ruckert C."/>
            <person name="Albersmeier A."/>
            <person name="Winkler A."/>
            <person name="Tauch A."/>
        </authorList>
    </citation>
    <scope>NUCLEOTIDE SEQUENCE [LARGE SCALE GENOMIC DNA]</scope>
    <source>
        <strain evidence="4">DSM 44614</strain>
    </source>
</reference>
<keyword evidence="4" id="KW-1185">Reference proteome</keyword>
<dbReference type="InterPro" id="IPR013520">
    <property type="entry name" value="Ribonucl_H"/>
</dbReference>
<feature type="region of interest" description="Disordered" evidence="1">
    <location>
        <begin position="321"/>
        <end position="357"/>
    </location>
</feature>
<dbReference type="EC" id="2.7.7.7" evidence="3"/>
<reference evidence="3 4" key="1">
    <citation type="journal article" date="2015" name="Genome Announc.">
        <title>Complete Genome Sequence of the Type Strain Corynebacterium testudinoris DSM 44614, Recovered from Necrotic Lesions in the Mouth of a Tortoise.</title>
        <authorList>
            <person name="Ruckert C."/>
            <person name="Kriete M."/>
            <person name="Jaenicke S."/>
            <person name="Winkler A."/>
            <person name="Tauch A."/>
        </authorList>
    </citation>
    <scope>NUCLEOTIDE SEQUENCE [LARGE SCALE GENOMIC DNA]</scope>
    <source>
        <strain evidence="3 4">DSM 44614</strain>
    </source>
</reference>
<dbReference type="SUPFAM" id="SSF53098">
    <property type="entry name" value="Ribonuclease H-like"/>
    <property type="match status" value="1"/>
</dbReference>
<dbReference type="InterPro" id="IPR036420">
    <property type="entry name" value="BRCT_dom_sf"/>
</dbReference>
<dbReference type="PATRIC" id="fig|136857.5.peg.1741"/>
<dbReference type="EMBL" id="CP011545">
    <property type="protein sequence ID" value="AKK09182.1"/>
    <property type="molecule type" value="Genomic_DNA"/>
</dbReference>
<keyword evidence="3" id="KW-0378">Hydrolase</keyword>
<dbReference type="Gene3D" id="3.30.420.10">
    <property type="entry name" value="Ribonuclease H-like superfamily/Ribonuclease H"/>
    <property type="match status" value="1"/>
</dbReference>
<dbReference type="PANTHER" id="PTHR30231">
    <property type="entry name" value="DNA POLYMERASE III SUBUNIT EPSILON"/>
    <property type="match status" value="1"/>
</dbReference>
<dbReference type="OrthoDB" id="9803913at2"/>
<dbReference type="GO" id="GO:0008408">
    <property type="term" value="F:3'-5' exonuclease activity"/>
    <property type="evidence" value="ECO:0007669"/>
    <property type="project" value="TreeGrafter"/>
</dbReference>
<dbReference type="AlphaFoldDB" id="A0A0G3HDI3"/>
<dbReference type="PANTHER" id="PTHR30231:SF42">
    <property type="entry name" value="EXONUCLEASE"/>
    <property type="match status" value="1"/>
</dbReference>
<feature type="domain" description="Exonuclease" evidence="2">
    <location>
        <begin position="104"/>
        <end position="271"/>
    </location>
</feature>
<evidence type="ECO:0000256" key="1">
    <source>
        <dbReference type="SAM" id="MobiDB-lite"/>
    </source>
</evidence>
<dbReference type="STRING" id="136857.CTEST_08760"/>
<dbReference type="Proteomes" id="UP000035540">
    <property type="component" value="Chromosome"/>
</dbReference>
<keyword evidence="3" id="KW-0808">Transferase</keyword>
<keyword evidence="3" id="KW-0548">Nucleotidyltransferase</keyword>
<dbReference type="CDD" id="cd17748">
    <property type="entry name" value="BRCT_DNA_ligase_like"/>
    <property type="match status" value="1"/>
</dbReference>
<protein>
    <submittedName>
        <fullName evidence="3">Exonuclease</fullName>
        <ecNumber evidence="3">2.7.7.7</ecNumber>
    </submittedName>
</protein>
<sequence length="457" mass="47867">MISAHGAHLRVTNDAIIIERSALAAALSGTQEVTVPLSSVTGVRLSPPSLIDVGVASLDGTDITVAFAPGQEDQAQLFVRTVEAALRGEVVPEVATGAGVPGFDFVAFDVETANSDSGSICQVGVVRFVDGVEVEAKSWLCSPPPAISHFDAGNIAVHGIDAAAVADQPAFAAVLPELKAFVGELPLVAHNAQFDAIALTRACASVSESAPPFMFACSLALSRHTTLGLSNHRLPTVARALDVALEHHHDAAADARAAGEIVVALARRAHYEGSLQGFQHSQGFILGHLADGVVHPVLKDRSGARIALQARGEVAMEAVAEAESAPAEPQERGKRGRGAAPWKSVSTPDVIPEPNLDADSANPLYGQNVTLSGDFEPFDKGLLWTKMAELGATIGKNVTRKTTILVAGDWATPTSKQKRAQELIDKGQEIDIWNGEQLFAVLALDPAAESDDEQPPF</sequence>
<keyword evidence="3" id="KW-0540">Nuclease</keyword>
<gene>
    <name evidence="3" type="ORF">CTEST_08760</name>
</gene>
<dbReference type="GO" id="GO:0003676">
    <property type="term" value="F:nucleic acid binding"/>
    <property type="evidence" value="ECO:0007669"/>
    <property type="project" value="InterPro"/>
</dbReference>
<dbReference type="SUPFAM" id="SSF52113">
    <property type="entry name" value="BRCT domain"/>
    <property type="match status" value="1"/>
</dbReference>
<dbReference type="Pfam" id="PF00929">
    <property type="entry name" value="RNase_T"/>
    <property type="match status" value="1"/>
</dbReference>
<accession>A0A0G3HDI3</accession>
<name>A0A0G3HDI3_9CORY</name>
<dbReference type="SMART" id="SM00479">
    <property type="entry name" value="EXOIII"/>
    <property type="match status" value="1"/>
</dbReference>
<evidence type="ECO:0000313" key="4">
    <source>
        <dbReference type="Proteomes" id="UP000035540"/>
    </source>
</evidence>
<organism evidence="3 4">
    <name type="scientific">Corynebacterium testudinoris</name>
    <dbReference type="NCBI Taxonomy" id="136857"/>
    <lineage>
        <taxon>Bacteria</taxon>
        <taxon>Bacillati</taxon>
        <taxon>Actinomycetota</taxon>
        <taxon>Actinomycetes</taxon>
        <taxon>Mycobacteriales</taxon>
        <taxon>Corynebacteriaceae</taxon>
        <taxon>Corynebacterium</taxon>
    </lineage>
</organism>
<proteinExistence type="predicted"/>
<dbReference type="InterPro" id="IPR012337">
    <property type="entry name" value="RNaseH-like_sf"/>
</dbReference>
<evidence type="ECO:0000259" key="2">
    <source>
        <dbReference type="SMART" id="SM00479"/>
    </source>
</evidence>
<dbReference type="RefSeq" id="WP_047253406.1">
    <property type="nucleotide sequence ID" value="NZ_CP011545.1"/>
</dbReference>
<dbReference type="GO" id="GO:0003887">
    <property type="term" value="F:DNA-directed DNA polymerase activity"/>
    <property type="evidence" value="ECO:0007669"/>
    <property type="project" value="UniProtKB-EC"/>
</dbReference>
<dbReference type="InterPro" id="IPR036397">
    <property type="entry name" value="RNaseH_sf"/>
</dbReference>
<evidence type="ECO:0000313" key="3">
    <source>
        <dbReference type="EMBL" id="AKK09182.1"/>
    </source>
</evidence>
<dbReference type="GO" id="GO:0005829">
    <property type="term" value="C:cytosol"/>
    <property type="evidence" value="ECO:0007669"/>
    <property type="project" value="TreeGrafter"/>
</dbReference>